<proteinExistence type="predicted"/>
<evidence type="ECO:0000313" key="1">
    <source>
        <dbReference type="EMBL" id="RKF66814.1"/>
    </source>
</evidence>
<evidence type="ECO:0000313" key="2">
    <source>
        <dbReference type="Proteomes" id="UP000283383"/>
    </source>
</evidence>
<comment type="caution">
    <text evidence="1">The sequence shown here is derived from an EMBL/GenBank/DDBJ whole genome shotgun (WGS) entry which is preliminary data.</text>
</comment>
<dbReference type="Proteomes" id="UP000283383">
    <property type="component" value="Unassembled WGS sequence"/>
</dbReference>
<name>A0A420I906_9PEZI</name>
<protein>
    <submittedName>
        <fullName evidence="1">Uncharacterized protein</fullName>
    </submittedName>
</protein>
<organism evidence="1 2">
    <name type="scientific">Golovinomyces cichoracearum</name>
    <dbReference type="NCBI Taxonomy" id="62708"/>
    <lineage>
        <taxon>Eukaryota</taxon>
        <taxon>Fungi</taxon>
        <taxon>Dikarya</taxon>
        <taxon>Ascomycota</taxon>
        <taxon>Pezizomycotina</taxon>
        <taxon>Leotiomycetes</taxon>
        <taxon>Erysiphales</taxon>
        <taxon>Erysiphaceae</taxon>
        <taxon>Golovinomyces</taxon>
    </lineage>
</organism>
<dbReference type="EMBL" id="MCBQ01011072">
    <property type="protein sequence ID" value="RKF66814.1"/>
    <property type="molecule type" value="Genomic_DNA"/>
</dbReference>
<keyword evidence="2" id="KW-1185">Reference proteome</keyword>
<accession>A0A420I906</accession>
<reference evidence="1 2" key="1">
    <citation type="journal article" date="2018" name="BMC Genomics">
        <title>Comparative genome analyses reveal sequence features reflecting distinct modes of host-adaptation between dicot and monocot powdery mildew.</title>
        <authorList>
            <person name="Wu Y."/>
            <person name="Ma X."/>
            <person name="Pan Z."/>
            <person name="Kale S.D."/>
            <person name="Song Y."/>
            <person name="King H."/>
            <person name="Zhang Q."/>
            <person name="Presley C."/>
            <person name="Deng X."/>
            <person name="Wei C.I."/>
            <person name="Xiao S."/>
        </authorList>
    </citation>
    <scope>NUCLEOTIDE SEQUENCE [LARGE SCALE GENOMIC DNA]</scope>
    <source>
        <strain evidence="1">UMSG3</strain>
    </source>
</reference>
<gene>
    <name evidence="1" type="ORF">GcM3_110025</name>
</gene>
<sequence length="96" mass="10947">MSPNRSATSSEFIDHLARVDKDAQRSLIEDLYNEGLSLKTEREKLSDQLSSCQRQIIESNVLVSKLKEELSETQRSFSEHLQASAVSNYKLSESER</sequence>
<dbReference type="AlphaFoldDB" id="A0A420I906"/>